<comment type="caution">
    <text evidence="1">The sequence shown here is derived from an EMBL/GenBank/DDBJ whole genome shotgun (WGS) entry which is preliminary data.</text>
</comment>
<protein>
    <submittedName>
        <fullName evidence="1">Uncharacterized protein</fullName>
    </submittedName>
</protein>
<gene>
    <name evidence="1" type="ORF">CCMSSC00406_0008519</name>
</gene>
<keyword evidence="2" id="KW-1185">Reference proteome</keyword>
<dbReference type="Proteomes" id="UP000824881">
    <property type="component" value="Unassembled WGS sequence"/>
</dbReference>
<sequence>MSTDRVQREEASPQEQEISLLVDKPPRDYENHLTPPAGTLSSRSIETITVFDNKDITEVTSGQTVTRANLTWRPEVYKYATNARPDEPDFEKRGGEIYIILVHGGIARARGTSSAIGYEYMQTIKVPPSVIPVKQYPASGSGSQSGDNWSYRIGFKQSMSMFNNGGNSMFDFVASYVEDFVRIKAQQRGAETNDGIYFSVSLDPFIYTGEWPVIGLSIFKCLDTNFPITFTFGASAGQRRDDIYTPDASISKDVDIDFDFTVS</sequence>
<organism evidence="1 2">
    <name type="scientific">Pleurotus cornucopiae</name>
    <name type="common">Cornucopia mushroom</name>
    <dbReference type="NCBI Taxonomy" id="5321"/>
    <lineage>
        <taxon>Eukaryota</taxon>
        <taxon>Fungi</taxon>
        <taxon>Dikarya</taxon>
        <taxon>Basidiomycota</taxon>
        <taxon>Agaricomycotina</taxon>
        <taxon>Agaricomycetes</taxon>
        <taxon>Agaricomycetidae</taxon>
        <taxon>Agaricales</taxon>
        <taxon>Pleurotineae</taxon>
        <taxon>Pleurotaceae</taxon>
        <taxon>Pleurotus</taxon>
    </lineage>
</organism>
<dbReference type="EMBL" id="WQMT02000004">
    <property type="protein sequence ID" value="KAG9223636.1"/>
    <property type="molecule type" value="Genomic_DNA"/>
</dbReference>
<evidence type="ECO:0000313" key="2">
    <source>
        <dbReference type="Proteomes" id="UP000824881"/>
    </source>
</evidence>
<evidence type="ECO:0000313" key="1">
    <source>
        <dbReference type="EMBL" id="KAG9223636.1"/>
    </source>
</evidence>
<reference evidence="1 2" key="1">
    <citation type="journal article" date="2021" name="Appl. Environ. Microbiol.">
        <title>Genetic linkage and physical mapping for an oyster mushroom Pleurotus cornucopiae and QTL analysis for the trait cap color.</title>
        <authorList>
            <person name="Zhang Y."/>
            <person name="Gao W."/>
            <person name="Sonnenberg A."/>
            <person name="Chen Q."/>
            <person name="Zhang J."/>
            <person name="Huang C."/>
        </authorList>
    </citation>
    <scope>NUCLEOTIDE SEQUENCE [LARGE SCALE GENOMIC DNA]</scope>
    <source>
        <strain evidence="1">CCMSSC00406</strain>
    </source>
</reference>
<proteinExistence type="predicted"/>
<accession>A0ACB7J130</accession>
<name>A0ACB7J130_PLECO</name>